<sequence>MQYLDAFNALVDDLEGNSGKPSQWGDVFGIQPNNWKKYAKREGISRTIPTRSDAYAYYRTEWWLPYRCEDLPDKLDFAFFQWLVNHGPSAIKDLQLCLGVAPDGILGPETLSAGRRCDPVKSSVCLLNRQRVFYKQDARANAHAPLAGWDDRIRKTCLLLGIPVKDVGLSK</sequence>
<dbReference type="Proteomes" id="UP000006177">
    <property type="component" value="Chromosome"/>
</dbReference>
<accession>J9Z8T2</accession>
<name>J9Z8T2_LEPFM</name>
<dbReference type="AlphaFoldDB" id="J9Z8T2"/>
<dbReference type="HOGENOM" id="CLU_082693_1_0_0"/>
<feature type="domain" description="TtsA-like Glycoside hydrolase family 108" evidence="1">
    <location>
        <begin position="28"/>
        <end position="87"/>
    </location>
</feature>
<dbReference type="PATRIC" id="fig|1048260.3.peg.721"/>
<dbReference type="Pfam" id="PF05838">
    <property type="entry name" value="Glyco_hydro_108"/>
    <property type="match status" value="1"/>
</dbReference>
<dbReference type="InterPro" id="IPR008565">
    <property type="entry name" value="TtsA-like_GH18_dom"/>
</dbReference>
<evidence type="ECO:0000313" key="2">
    <source>
        <dbReference type="EMBL" id="AFS52905.1"/>
    </source>
</evidence>
<dbReference type="EMBL" id="CP002919">
    <property type="protein sequence ID" value="AFS52905.1"/>
    <property type="molecule type" value="Genomic_DNA"/>
</dbReference>
<dbReference type="RefSeq" id="WP_014960415.1">
    <property type="nucleotide sequence ID" value="NC_018649.1"/>
</dbReference>
<proteinExistence type="predicted"/>
<dbReference type="STRING" id="1048260.LFML04_0670"/>
<evidence type="ECO:0000313" key="3">
    <source>
        <dbReference type="Proteomes" id="UP000006177"/>
    </source>
</evidence>
<dbReference type="KEGG" id="lfi:LFML04_0670"/>
<gene>
    <name evidence="2" type="ordered locus">LFML04_0670</name>
</gene>
<dbReference type="Gene3D" id="1.20.141.10">
    <property type="entry name" value="Chitosanase, subunit A, domain 1"/>
    <property type="match status" value="1"/>
</dbReference>
<organism evidence="2 3">
    <name type="scientific">Leptospirillum ferriphilum (strain ML-04)</name>
    <dbReference type="NCBI Taxonomy" id="1048260"/>
    <lineage>
        <taxon>Bacteria</taxon>
        <taxon>Pseudomonadati</taxon>
        <taxon>Nitrospirota</taxon>
        <taxon>Nitrospiria</taxon>
        <taxon>Nitrospirales</taxon>
        <taxon>Nitrospiraceae</taxon>
        <taxon>Leptospirillum</taxon>
    </lineage>
</organism>
<dbReference type="SUPFAM" id="SSF53955">
    <property type="entry name" value="Lysozyme-like"/>
    <property type="match status" value="1"/>
</dbReference>
<reference evidence="2 3" key="1">
    <citation type="journal article" date="2011" name="J. Microbiol.">
        <title>Complete genome of Leptospirillum ferriphilum ML-04 provides insight into its physiology and environmental adaptation.</title>
        <authorList>
            <person name="Mi S."/>
            <person name="Song J."/>
            <person name="Lin J."/>
            <person name="Che Y."/>
            <person name="Zheng H."/>
            <person name="Lin J."/>
        </authorList>
    </citation>
    <scope>NUCLEOTIDE SEQUENCE [LARGE SCALE GENOMIC DNA]</scope>
    <source>
        <strain evidence="2 3">ML-04</strain>
    </source>
</reference>
<evidence type="ECO:0000259" key="1">
    <source>
        <dbReference type="Pfam" id="PF05838"/>
    </source>
</evidence>
<protein>
    <submittedName>
        <fullName evidence="2">Putative secretion activating protein</fullName>
    </submittedName>
</protein>
<dbReference type="InterPro" id="IPR023346">
    <property type="entry name" value="Lysozyme-like_dom_sf"/>
</dbReference>